<dbReference type="RefSeq" id="WP_161919409.1">
    <property type="nucleotide sequence ID" value="NZ_JAACYS010000005.1"/>
</dbReference>
<protein>
    <submittedName>
        <fullName evidence="2">Spore gernimation protein</fullName>
    </submittedName>
</protein>
<sequence length="207" mass="24311">MQQELIFYLNQLAAKIKKQEEQLTKIEKDNEELRKTIDTLKKQPPINVEKIEYHFDQLKIERLDGTLNIGLNPSDLQGMDEFAITPNNQMQPLFQNQSLIEQIRNKLNDYIDHELPKEIEAKKKEFNLQLDDSFTQFILDDIRKQMPDRIHFYIQKLAQENSNRSQEEQEQEIIYRIVEDISQAINAFLKQFPAKGDGGNDSGSDQS</sequence>
<evidence type="ECO:0000313" key="3">
    <source>
        <dbReference type="Proteomes" id="UP000743899"/>
    </source>
</evidence>
<feature type="coiled-coil region" evidence="1">
    <location>
        <begin position="9"/>
        <end position="43"/>
    </location>
</feature>
<comment type="caution">
    <text evidence="2">The sequence shown here is derived from an EMBL/GenBank/DDBJ whole genome shotgun (WGS) entry which is preliminary data.</text>
</comment>
<gene>
    <name evidence="2" type="ORF">GW534_02115</name>
</gene>
<keyword evidence="1" id="KW-0175">Coiled coil</keyword>
<dbReference type="Proteomes" id="UP000743899">
    <property type="component" value="Unassembled WGS sequence"/>
</dbReference>
<keyword evidence="3" id="KW-1185">Reference proteome</keyword>
<name>A0ABW9ZZQ8_9BACI</name>
<evidence type="ECO:0000256" key="1">
    <source>
        <dbReference type="SAM" id="Coils"/>
    </source>
</evidence>
<accession>A0ABW9ZZQ8</accession>
<dbReference type="InterPro" id="IPR019673">
    <property type="entry name" value="Spore_germination_GerPC"/>
</dbReference>
<proteinExistence type="predicted"/>
<evidence type="ECO:0000313" key="2">
    <source>
        <dbReference type="EMBL" id="NCU16571.1"/>
    </source>
</evidence>
<dbReference type="Pfam" id="PF10737">
    <property type="entry name" value="GerPC"/>
    <property type="match status" value="1"/>
</dbReference>
<dbReference type="EMBL" id="JAACYS010000005">
    <property type="protein sequence ID" value="NCU16571.1"/>
    <property type="molecule type" value="Genomic_DNA"/>
</dbReference>
<organism evidence="2 3">
    <name type="scientific">Pallidibacillus pasinlerensis</name>
    <dbReference type="NCBI Taxonomy" id="2703818"/>
    <lineage>
        <taxon>Bacteria</taxon>
        <taxon>Bacillati</taxon>
        <taxon>Bacillota</taxon>
        <taxon>Bacilli</taxon>
        <taxon>Bacillales</taxon>
        <taxon>Bacillaceae</taxon>
        <taxon>Pallidibacillus</taxon>
    </lineage>
</organism>
<reference evidence="2 3" key="1">
    <citation type="submission" date="2020-01" db="EMBL/GenBank/DDBJ databases">
        <title>A novel Bacillus sp. from Pasinler.</title>
        <authorList>
            <person name="Adiguzel A."/>
            <person name="Ay H."/>
            <person name="Baltaci M.O."/>
        </authorList>
    </citation>
    <scope>NUCLEOTIDE SEQUENCE [LARGE SCALE GENOMIC DNA]</scope>
    <source>
        <strain evidence="2 3">P1</strain>
    </source>
</reference>